<dbReference type="AlphaFoldDB" id="A0A5M8I9M8"/>
<accession>A0A5M8I9M8</accession>
<organism evidence="3 4">
    <name type="scientific">Chlorobium phaeovibrioides</name>
    <dbReference type="NCBI Taxonomy" id="1094"/>
    <lineage>
        <taxon>Bacteria</taxon>
        <taxon>Pseudomonadati</taxon>
        <taxon>Chlorobiota</taxon>
        <taxon>Chlorobiia</taxon>
        <taxon>Chlorobiales</taxon>
        <taxon>Chlorobiaceae</taxon>
        <taxon>Chlorobium/Pelodictyon group</taxon>
        <taxon>Chlorobium</taxon>
    </lineage>
</organism>
<protein>
    <submittedName>
        <fullName evidence="3">PEP-CTERM sorting domain-containing protein</fullName>
    </submittedName>
</protein>
<gene>
    <name evidence="3" type="ORF">FP507_02500</name>
</gene>
<sequence>MCNITSGVTMRRALMAVLVMGAMGLSGQRAEADTGDLINIKFNTGYTGSGAIGTETDTWNTVYQSGNAVSTNTTIKLATSTDVPSVEFSSTWTGMTADTNNTFASNIYTENASSTITFTGLSAGDYTLYVYTPNEVVDLTLSLRDAPTHTTGYGAITAGGTEYDYVVLETNVGIDGILTMDYGGTDIDYINGIQLLQTSDVPAPVPEPASMVLLGVGGGFVAWRLRRRKALEEAGSIA</sequence>
<comment type="caution">
    <text evidence="3">The sequence shown here is derived from an EMBL/GenBank/DDBJ whole genome shotgun (WGS) entry which is preliminary data.</text>
</comment>
<proteinExistence type="predicted"/>
<dbReference type="Pfam" id="PF07589">
    <property type="entry name" value="PEP-CTERM"/>
    <property type="match status" value="1"/>
</dbReference>
<dbReference type="NCBIfam" id="TIGR02595">
    <property type="entry name" value="PEP_CTERM"/>
    <property type="match status" value="1"/>
</dbReference>
<feature type="chain" id="PRO_5024279816" evidence="1">
    <location>
        <begin position="32"/>
        <end position="238"/>
    </location>
</feature>
<dbReference type="Proteomes" id="UP000327458">
    <property type="component" value="Unassembled WGS sequence"/>
</dbReference>
<feature type="domain" description="Ice-binding protein C-terminal" evidence="2">
    <location>
        <begin position="204"/>
        <end position="227"/>
    </location>
</feature>
<dbReference type="InterPro" id="IPR013424">
    <property type="entry name" value="Ice-binding_C"/>
</dbReference>
<evidence type="ECO:0000259" key="2">
    <source>
        <dbReference type="Pfam" id="PF07589"/>
    </source>
</evidence>
<dbReference type="EMBL" id="VMRG01000001">
    <property type="protein sequence ID" value="KAA6232091.1"/>
    <property type="molecule type" value="Genomic_DNA"/>
</dbReference>
<evidence type="ECO:0000256" key="1">
    <source>
        <dbReference type="SAM" id="SignalP"/>
    </source>
</evidence>
<evidence type="ECO:0000313" key="4">
    <source>
        <dbReference type="Proteomes" id="UP000327458"/>
    </source>
</evidence>
<name>A0A5M8I9M8_CHLPH</name>
<feature type="signal peptide" evidence="1">
    <location>
        <begin position="1"/>
        <end position="31"/>
    </location>
</feature>
<evidence type="ECO:0000313" key="3">
    <source>
        <dbReference type="EMBL" id="KAA6232091.1"/>
    </source>
</evidence>
<keyword evidence="1" id="KW-0732">Signal</keyword>
<reference evidence="3 4" key="1">
    <citation type="submission" date="2019-07" db="EMBL/GenBank/DDBJ databases">
        <title>Draft genome Sequence of Chlorobium phaeovibrioides sp. strain PhvTcv-s14, from the Phylum Chlorobi.</title>
        <authorList>
            <person name="Babenko V."/>
            <person name="Boldyreva D."/>
            <person name="Kanygina A."/>
            <person name="Selezneva O."/>
            <person name="Akopiyan T."/>
            <person name="Lunina O."/>
        </authorList>
    </citation>
    <scope>NUCLEOTIDE SEQUENCE [LARGE SCALE GENOMIC DNA]</scope>
    <source>
        <strain evidence="3 4">GrTcv12</strain>
    </source>
</reference>